<reference evidence="2 3" key="1">
    <citation type="submission" date="2018-04" db="EMBL/GenBank/DDBJ databases">
        <title>The genome of golden apple snail Pomacea canaliculata provides insight into stress tolerance and invasive adaptation.</title>
        <authorList>
            <person name="Liu C."/>
            <person name="Liu B."/>
            <person name="Ren Y."/>
            <person name="Zhang Y."/>
            <person name="Wang H."/>
            <person name="Li S."/>
            <person name="Jiang F."/>
            <person name="Yin L."/>
            <person name="Zhang G."/>
            <person name="Qian W."/>
            <person name="Fan W."/>
        </authorList>
    </citation>
    <scope>NUCLEOTIDE SEQUENCE [LARGE SCALE GENOMIC DNA]</scope>
    <source>
        <strain evidence="2">SZHN2017</strain>
        <tissue evidence="2">Muscle</tissue>
    </source>
</reference>
<organism evidence="2 3">
    <name type="scientific">Pomacea canaliculata</name>
    <name type="common">Golden apple snail</name>
    <dbReference type="NCBI Taxonomy" id="400727"/>
    <lineage>
        <taxon>Eukaryota</taxon>
        <taxon>Metazoa</taxon>
        <taxon>Spiralia</taxon>
        <taxon>Lophotrochozoa</taxon>
        <taxon>Mollusca</taxon>
        <taxon>Gastropoda</taxon>
        <taxon>Caenogastropoda</taxon>
        <taxon>Architaenioglossa</taxon>
        <taxon>Ampullarioidea</taxon>
        <taxon>Ampullariidae</taxon>
        <taxon>Pomacea</taxon>
    </lineage>
</organism>
<evidence type="ECO:0000313" key="3">
    <source>
        <dbReference type="Proteomes" id="UP000245119"/>
    </source>
</evidence>
<evidence type="ECO:0000256" key="1">
    <source>
        <dbReference type="SAM" id="MobiDB-lite"/>
    </source>
</evidence>
<gene>
    <name evidence="2" type="ORF">C0Q70_20439</name>
</gene>
<dbReference type="AlphaFoldDB" id="A0A2T7NFL9"/>
<sequence>MYLHHNPGTARSGREKSAIKINLLTTSSTCRQPHAHLDSQLVVRTSGRPHKLAVTGHNVLVQALGGRIRLVLDLLSDDWYNSHHHHQQTQQEGARQRRRRWGQQ</sequence>
<protein>
    <submittedName>
        <fullName evidence="2">Uncharacterized protein</fullName>
    </submittedName>
</protein>
<comment type="caution">
    <text evidence="2">The sequence shown here is derived from an EMBL/GenBank/DDBJ whole genome shotgun (WGS) entry which is preliminary data.</text>
</comment>
<dbReference type="EMBL" id="PZQS01000013">
    <property type="protein sequence ID" value="PVD19945.1"/>
    <property type="molecule type" value="Genomic_DNA"/>
</dbReference>
<feature type="region of interest" description="Disordered" evidence="1">
    <location>
        <begin position="82"/>
        <end position="104"/>
    </location>
</feature>
<proteinExistence type="predicted"/>
<accession>A0A2T7NFL9</accession>
<keyword evidence="3" id="KW-1185">Reference proteome</keyword>
<evidence type="ECO:0000313" key="2">
    <source>
        <dbReference type="EMBL" id="PVD19945.1"/>
    </source>
</evidence>
<dbReference type="Proteomes" id="UP000245119">
    <property type="component" value="Linkage Group LG13"/>
</dbReference>
<name>A0A2T7NFL9_POMCA</name>